<feature type="region of interest" description="Disordered" evidence="2">
    <location>
        <begin position="1302"/>
        <end position="1334"/>
    </location>
</feature>
<evidence type="ECO:0000256" key="1">
    <source>
        <dbReference type="ARBA" id="ARBA00022737"/>
    </source>
</evidence>
<feature type="domain" description="DUF6531" evidence="3">
    <location>
        <begin position="339"/>
        <end position="412"/>
    </location>
</feature>
<feature type="compositionally biased region" description="Basic and acidic residues" evidence="2">
    <location>
        <begin position="1312"/>
        <end position="1334"/>
    </location>
</feature>
<evidence type="ECO:0000256" key="2">
    <source>
        <dbReference type="SAM" id="MobiDB-lite"/>
    </source>
</evidence>
<name>A0A1R1JCT6_9BURK</name>
<sequence>MSEPANRLTRASEPSERHAAQSESKADTACDSLLDTVKSTVDLFKQTFSSDGSALHHVSEAVNALASLQGAPSQLLNTGIAQIPLLDKMPGMPAATIGVPHLGTPHAHSHPPSSGFPLPSMGATIGSGCLSVLIGGIPAARVLDIGIALTCGGLTPYFDIQTGSSNTFFGGMRAARMGIDMTRHCNPMGHVGKSGGKAAGAAEKAEEAASEAAQVTSRAKWLGRAGKAWKVGNAGVGPASGGATAADDASQGEIEAAAMMAAQTAADLAMMLLGNLMGKDPGIEPSMGMLLAGNPTVLIGGFPLPDSQMMWHGVKHGIGKKVRPKLPKRLQELACEFWGEPVSAVTGEVKNDFTDYETDEVVPFKWGRHYCSGWHERDGVLGYGFRHSWQQELQLLRTRAIYTDPRGTEYTFDRRADGTYGGCCQGYEVEQLDGRRFVVRHELEGDLEFERSSATDRSARCVGHVRDGARSVLHWNEEGCLEKIAQVDGRGQTRRVIGFGYDGFRRILDVVLTDVDGHINRIARYAYDANGCLTAHRNALEATASCAYDGQRRMVRLTDANAYSFFYCYDASGRCIESKGQDGLWHVQLQYHPGRTIVTESDGGKWMVLYNDAGTITRVIDPYGGTTEYVLGADGRIESEIDSGGRATRWLYSTSGRNTGRRDRWGNYWPTKDAVPALPNPLAHTVPYTPLGLQWGDTGHAELADTLLLPPEMAKIATSLFPQPAYAPVEQHDAAGRVILRIDGYGRAECLRLDAAGNLLQLRDRDGSDYCYNIASWNLRESETDPLGNAVRYRYSSKQKITAIVDANGNESTYTYDYKSRVISVKRHGTLRETYVYDTGDRLIEKRDSAGNLLLRFEVGDNGLHSKRILASGETHTYEYDARGNFTKASTDRFEVMRAFDSYGRRTSDKRDGLGVEHVYVSERLGQTIYFERFEVRYESIGDGGILIHTPAGGTHRMYRGADDKILMRLGNGTNTVYAFDPEGRCIERTTWPDGRATEGHSVQYEYSATGELRRVIDSAKGATEYQYDAAHRLIGETREGWPVRRFQYDAGGNLLSTPTCSWMRYVEGNRLSEASSGVFRYNLRNHLAEEIAGDGRRTTYHYNCMDLLVKVEWSDRPDAWKAEYDGLCRRLCKNLGGRRTDFYWDDDRLAAEISSDGRVRLYVYANEAAYVPFMFIDYGSINVAPDDGQVYFVLHNQVGLPELIEDLAGKIVWRAEQTDPYGLISVAGGNAVDYDLRFPGHYHDVETGLHYNRFRSYCPTLGRYLQSDPAGQSGGLNLYAYTSNPLVSVDVLGLDACPQHGKNPASECPDCESKEDPGMTDRDKAQERNNKEAKQLKDEIEDLRKKIVELKAHIRDDHGGNEFDDHDDGIQVVTHGSELDRMDSSIKKKEKKISELQTDLRTRTPTTKITNKVNKGIKLGMDDPALPGMKIAARLQADHIVSYKAITNMNGFWDLTVSNQLKVLNYEDNFVGLSSTANQSKGSKTFEEWTRYEEGDIPVDPVFRKRMMEEEQKLRPRLQQYIHQLLDEQRGRSQ</sequence>
<dbReference type="NCBIfam" id="TIGR03696">
    <property type="entry name" value="Rhs_assc_core"/>
    <property type="match status" value="1"/>
</dbReference>
<dbReference type="PANTHER" id="PTHR32305:SF15">
    <property type="entry name" value="PROTEIN RHSA-RELATED"/>
    <property type="match status" value="1"/>
</dbReference>
<dbReference type="EMBL" id="MTJZ01000012">
    <property type="protein sequence ID" value="OMG73113.1"/>
    <property type="molecule type" value="Genomic_DNA"/>
</dbReference>
<evidence type="ECO:0008006" key="7">
    <source>
        <dbReference type="Google" id="ProtNLM"/>
    </source>
</evidence>
<evidence type="ECO:0000313" key="5">
    <source>
        <dbReference type="EMBL" id="OMG73113.1"/>
    </source>
</evidence>
<feature type="region of interest" description="Disordered" evidence="2">
    <location>
        <begin position="1"/>
        <end position="28"/>
    </location>
</feature>
<dbReference type="InterPro" id="IPR045351">
    <property type="entry name" value="DUF6531"/>
</dbReference>
<proteinExistence type="predicted"/>
<gene>
    <name evidence="5" type="ORF">BW685_12885</name>
</gene>
<protein>
    <recommendedName>
        <fullName evidence="7">Type IV secretion protein Rhs</fullName>
    </recommendedName>
</protein>
<dbReference type="InterPro" id="IPR008727">
    <property type="entry name" value="PAAR_motif"/>
</dbReference>
<accession>A0A1R1JCT6</accession>
<evidence type="ECO:0000313" key="6">
    <source>
        <dbReference type="Proteomes" id="UP000187194"/>
    </source>
</evidence>
<dbReference type="InterPro" id="IPR056823">
    <property type="entry name" value="TEN-like_YD-shell"/>
</dbReference>
<dbReference type="Pfam" id="PF25023">
    <property type="entry name" value="TEN_YD-shell"/>
    <property type="match status" value="2"/>
</dbReference>
<dbReference type="Gene3D" id="2.180.10.10">
    <property type="entry name" value="RHS repeat-associated core"/>
    <property type="match status" value="2"/>
</dbReference>
<comment type="caution">
    <text evidence="5">The sequence shown here is derived from an EMBL/GenBank/DDBJ whole genome shotgun (WGS) entry which is preliminary data.</text>
</comment>
<evidence type="ECO:0000259" key="3">
    <source>
        <dbReference type="Pfam" id="PF20148"/>
    </source>
</evidence>
<dbReference type="Gene3D" id="2.60.200.60">
    <property type="match status" value="1"/>
</dbReference>
<dbReference type="NCBIfam" id="TIGR01643">
    <property type="entry name" value="YD_repeat_2x"/>
    <property type="match status" value="1"/>
</dbReference>
<dbReference type="InterPro" id="IPR022385">
    <property type="entry name" value="Rhs_assc_core"/>
</dbReference>
<dbReference type="InterPro" id="IPR006530">
    <property type="entry name" value="YD"/>
</dbReference>
<feature type="domain" description="Teneurin-like YD-shell" evidence="4">
    <location>
        <begin position="1015"/>
        <end position="1269"/>
    </location>
</feature>
<dbReference type="PANTHER" id="PTHR32305">
    <property type="match status" value="1"/>
</dbReference>
<dbReference type="Proteomes" id="UP000187194">
    <property type="component" value="Unassembled WGS sequence"/>
</dbReference>
<feature type="domain" description="Teneurin-like YD-shell" evidence="4">
    <location>
        <begin position="772"/>
        <end position="915"/>
    </location>
</feature>
<dbReference type="RefSeq" id="WP_076476979.1">
    <property type="nucleotide sequence ID" value="NZ_MTJZ01000012.1"/>
</dbReference>
<evidence type="ECO:0000259" key="4">
    <source>
        <dbReference type="Pfam" id="PF25023"/>
    </source>
</evidence>
<organism evidence="5 6">
    <name type="scientific">Burkholderia ubonensis</name>
    <dbReference type="NCBI Taxonomy" id="101571"/>
    <lineage>
        <taxon>Bacteria</taxon>
        <taxon>Pseudomonadati</taxon>
        <taxon>Pseudomonadota</taxon>
        <taxon>Betaproteobacteria</taxon>
        <taxon>Burkholderiales</taxon>
        <taxon>Burkholderiaceae</taxon>
        <taxon>Burkholderia</taxon>
        <taxon>Burkholderia cepacia complex</taxon>
    </lineage>
</organism>
<dbReference type="PRINTS" id="PR00394">
    <property type="entry name" value="RHSPROTEIN"/>
</dbReference>
<dbReference type="CDD" id="cd14740">
    <property type="entry name" value="PAAR_4"/>
    <property type="match status" value="1"/>
</dbReference>
<reference evidence="5 6" key="1">
    <citation type="submission" date="2017-01" db="EMBL/GenBank/DDBJ databases">
        <title>Phylogeographic, genomic and meropenem susceptibility analysis of Burkholderia ubonensis.</title>
        <authorList>
            <person name="Price E.P."/>
            <person name="Sarovich D.S."/>
            <person name="Webb J.R."/>
            <person name="Hall C.M."/>
            <person name="Sahl J.W."/>
            <person name="Kaestli M."/>
            <person name="Mayo M."/>
            <person name="Harrington G."/>
            <person name="Baker A.L."/>
            <person name="Sidak-Loftis L.C."/>
            <person name="Lummis M."/>
            <person name="Schupp J.M."/>
            <person name="Gillece J.D."/>
            <person name="Tuanyok A."/>
            <person name="Warner J."/>
            <person name="Busch J.D."/>
            <person name="Keim P."/>
            <person name="Currie B.J."/>
            <person name="Wagner D.M."/>
        </authorList>
    </citation>
    <scope>NUCLEOTIDE SEQUENCE [LARGE SCALE GENOMIC DNA]</scope>
    <source>
        <strain evidence="5 6">A21</strain>
    </source>
</reference>
<dbReference type="InterPro" id="IPR050708">
    <property type="entry name" value="T6SS_VgrG/RHS"/>
</dbReference>
<feature type="compositionally biased region" description="Basic and acidic residues" evidence="2">
    <location>
        <begin position="13"/>
        <end position="28"/>
    </location>
</feature>
<dbReference type="Pfam" id="PF20148">
    <property type="entry name" value="DUF6531"/>
    <property type="match status" value="1"/>
</dbReference>
<dbReference type="Pfam" id="PF05488">
    <property type="entry name" value="PAAR_motif"/>
    <property type="match status" value="1"/>
</dbReference>
<keyword evidence="1" id="KW-0677">Repeat</keyword>